<dbReference type="Pfam" id="PF03110">
    <property type="entry name" value="SBP"/>
    <property type="match status" value="1"/>
</dbReference>
<evidence type="ECO:0000256" key="2">
    <source>
        <dbReference type="ARBA" id="ARBA00022771"/>
    </source>
</evidence>
<feature type="domain" description="SBP-type" evidence="5">
    <location>
        <begin position="1"/>
        <end position="71"/>
    </location>
</feature>
<evidence type="ECO:0000259" key="5">
    <source>
        <dbReference type="PROSITE" id="PS51141"/>
    </source>
</evidence>
<accession>A0A061S4T1</accession>
<dbReference type="SUPFAM" id="SSF103612">
    <property type="entry name" value="SBT domain"/>
    <property type="match status" value="1"/>
</dbReference>
<dbReference type="GO" id="GO:0008270">
    <property type="term" value="F:zinc ion binding"/>
    <property type="evidence" value="ECO:0007669"/>
    <property type="project" value="UniProtKB-KW"/>
</dbReference>
<dbReference type="InterPro" id="IPR036893">
    <property type="entry name" value="SBP_sf"/>
</dbReference>
<dbReference type="GO" id="GO:0003677">
    <property type="term" value="F:DNA binding"/>
    <property type="evidence" value="ECO:0007669"/>
    <property type="project" value="InterPro"/>
</dbReference>
<protein>
    <recommendedName>
        <fullName evidence="5">SBP-type domain-containing protein</fullName>
    </recommendedName>
</protein>
<evidence type="ECO:0000256" key="1">
    <source>
        <dbReference type="ARBA" id="ARBA00022723"/>
    </source>
</evidence>
<feature type="coiled-coil region" evidence="4">
    <location>
        <begin position="63"/>
        <end position="90"/>
    </location>
</feature>
<dbReference type="PANTHER" id="PTHR31251">
    <property type="entry name" value="SQUAMOSA PROMOTER-BINDING-LIKE PROTEIN 4"/>
    <property type="match status" value="1"/>
</dbReference>
<evidence type="ECO:0000256" key="3">
    <source>
        <dbReference type="ARBA" id="ARBA00022833"/>
    </source>
</evidence>
<dbReference type="PANTHER" id="PTHR31251:SF169">
    <property type="entry name" value="SQUAMOSA PROMOTER-BINDING-LIKE PROTEIN 8"/>
    <property type="match status" value="1"/>
</dbReference>
<dbReference type="Gene3D" id="4.10.1100.10">
    <property type="entry name" value="Transcription factor, SBP-box domain"/>
    <property type="match status" value="1"/>
</dbReference>
<proteinExistence type="predicted"/>
<evidence type="ECO:0000256" key="4">
    <source>
        <dbReference type="SAM" id="Coils"/>
    </source>
</evidence>
<keyword evidence="1" id="KW-0479">Metal-binding</keyword>
<name>A0A061S4T1_9CHLO</name>
<keyword evidence="2" id="KW-0863">Zinc-finger</keyword>
<reference evidence="6" key="1">
    <citation type="submission" date="2014-05" db="EMBL/GenBank/DDBJ databases">
        <title>The transcriptome of the halophilic microalga Tetraselmis sp. GSL018 isolated from the Great Salt Lake, Utah.</title>
        <authorList>
            <person name="Jinkerson R.E."/>
            <person name="D'Adamo S."/>
            <person name="Posewitz M.C."/>
        </authorList>
    </citation>
    <scope>NUCLEOTIDE SEQUENCE</scope>
    <source>
        <strain evidence="6">GSL018</strain>
    </source>
</reference>
<keyword evidence="4" id="KW-0175">Coiled coil</keyword>
<gene>
    <name evidence="6" type="ORF">TSPGSL018_16771</name>
</gene>
<dbReference type="InterPro" id="IPR044817">
    <property type="entry name" value="SBP-like"/>
</dbReference>
<evidence type="ECO:0000313" key="6">
    <source>
        <dbReference type="EMBL" id="JAC77796.1"/>
    </source>
</evidence>
<keyword evidence="3" id="KW-0862">Zinc</keyword>
<dbReference type="AlphaFoldDB" id="A0A061S4T1"/>
<organism evidence="6">
    <name type="scientific">Tetraselmis sp. GSL018</name>
    <dbReference type="NCBI Taxonomy" id="582737"/>
    <lineage>
        <taxon>Eukaryota</taxon>
        <taxon>Viridiplantae</taxon>
        <taxon>Chlorophyta</taxon>
        <taxon>core chlorophytes</taxon>
        <taxon>Chlorodendrophyceae</taxon>
        <taxon>Chlorodendrales</taxon>
        <taxon>Chlorodendraceae</taxon>
        <taxon>Tetraselmis</taxon>
    </lineage>
</organism>
<sequence length="131" mass="15843">GCFEQLDNLKSHNVRLRVCEYHYRQTATSINGEECRFCQQCSKFHPVQDFEGKQKSCREKLRIHNMRRRLKRARRKEESIKRAQEETTRKKTILRKFFHNICEEYGSAYSYFCEIQQNAFSTLRYSLLASF</sequence>
<dbReference type="GO" id="GO:0005634">
    <property type="term" value="C:nucleus"/>
    <property type="evidence" value="ECO:0007669"/>
    <property type="project" value="InterPro"/>
</dbReference>
<dbReference type="PROSITE" id="PS51141">
    <property type="entry name" value="ZF_SBP"/>
    <property type="match status" value="1"/>
</dbReference>
<feature type="non-terminal residue" evidence="6">
    <location>
        <position position="1"/>
    </location>
</feature>
<dbReference type="InterPro" id="IPR004333">
    <property type="entry name" value="SBP_dom"/>
</dbReference>
<dbReference type="EMBL" id="GBEZ01007685">
    <property type="protein sequence ID" value="JAC77796.1"/>
    <property type="molecule type" value="Transcribed_RNA"/>
</dbReference>